<keyword evidence="1" id="KW-0472">Membrane</keyword>
<keyword evidence="1" id="KW-1133">Transmembrane helix</keyword>
<feature type="transmembrane region" description="Helical" evidence="1">
    <location>
        <begin position="169"/>
        <end position="186"/>
    </location>
</feature>
<keyword evidence="1" id="KW-0812">Transmembrane</keyword>
<accession>A0A2B4RYD3</accession>
<feature type="transmembrane region" description="Helical" evidence="1">
    <location>
        <begin position="31"/>
        <end position="56"/>
    </location>
</feature>
<keyword evidence="3" id="KW-1185">Reference proteome</keyword>
<evidence type="ECO:0000313" key="3">
    <source>
        <dbReference type="Proteomes" id="UP000225706"/>
    </source>
</evidence>
<reference evidence="3" key="1">
    <citation type="journal article" date="2017" name="bioRxiv">
        <title>Comparative analysis of the genomes of Stylophora pistillata and Acropora digitifera provides evidence for extensive differences between species of corals.</title>
        <authorList>
            <person name="Voolstra C.R."/>
            <person name="Li Y."/>
            <person name="Liew Y.J."/>
            <person name="Baumgarten S."/>
            <person name="Zoccola D."/>
            <person name="Flot J.-F."/>
            <person name="Tambutte S."/>
            <person name="Allemand D."/>
            <person name="Aranda M."/>
        </authorList>
    </citation>
    <scope>NUCLEOTIDE SEQUENCE [LARGE SCALE GENOMIC DNA]</scope>
</reference>
<dbReference type="Proteomes" id="UP000225706">
    <property type="component" value="Unassembled WGS sequence"/>
</dbReference>
<feature type="transmembrane region" description="Helical" evidence="1">
    <location>
        <begin position="68"/>
        <end position="88"/>
    </location>
</feature>
<protein>
    <submittedName>
        <fullName evidence="2">Uncharacterized protein</fullName>
    </submittedName>
</protein>
<gene>
    <name evidence="2" type="ORF">AWC38_SpisGene13669</name>
</gene>
<dbReference type="OrthoDB" id="6019940at2759"/>
<evidence type="ECO:0000256" key="1">
    <source>
        <dbReference type="SAM" id="Phobius"/>
    </source>
</evidence>
<organism evidence="2 3">
    <name type="scientific">Stylophora pistillata</name>
    <name type="common">Smooth cauliflower coral</name>
    <dbReference type="NCBI Taxonomy" id="50429"/>
    <lineage>
        <taxon>Eukaryota</taxon>
        <taxon>Metazoa</taxon>
        <taxon>Cnidaria</taxon>
        <taxon>Anthozoa</taxon>
        <taxon>Hexacorallia</taxon>
        <taxon>Scleractinia</taxon>
        <taxon>Astrocoeniina</taxon>
        <taxon>Pocilloporidae</taxon>
        <taxon>Stylophora</taxon>
    </lineage>
</organism>
<proteinExistence type="predicted"/>
<evidence type="ECO:0000313" key="2">
    <source>
        <dbReference type="EMBL" id="PFX21809.1"/>
    </source>
</evidence>
<dbReference type="EMBL" id="LSMT01000261">
    <property type="protein sequence ID" value="PFX21809.1"/>
    <property type="molecule type" value="Genomic_DNA"/>
</dbReference>
<sequence>MSTRATSTAFSDLILAACSLYTALNVREMSGCAALGMVCVAIAASLGVLRFGVVFPNFQSKVIRLHELFAWIAAVLGIPFIGAGFCFYHHKPANAKFHLMSSVIGLVISFVHNPVEEMLTKIVSTLAVLGIIFVTFMSSNFYATAGALAYGLASAVESISFLGLPGVDWFHYILAGGNLLLMHGFIK</sequence>
<name>A0A2B4RYD3_STYPI</name>
<dbReference type="AlphaFoldDB" id="A0A2B4RYD3"/>
<comment type="caution">
    <text evidence="2">The sequence shown here is derived from an EMBL/GenBank/DDBJ whole genome shotgun (WGS) entry which is preliminary data.</text>
</comment>
<feature type="transmembrane region" description="Helical" evidence="1">
    <location>
        <begin position="118"/>
        <end position="136"/>
    </location>
</feature>